<dbReference type="Gene3D" id="3.90.1150.10">
    <property type="entry name" value="Aspartate Aminotransferase, domain 1"/>
    <property type="match status" value="1"/>
</dbReference>
<dbReference type="Gene3D" id="3.40.640.10">
    <property type="entry name" value="Type I PLP-dependent aspartate aminotransferase-like (Major domain)"/>
    <property type="match status" value="1"/>
</dbReference>
<reference evidence="6" key="1">
    <citation type="submission" date="2023-08" db="EMBL/GenBank/DDBJ databases">
        <authorList>
            <person name="Audoor S."/>
            <person name="Bilcke G."/>
        </authorList>
    </citation>
    <scope>NUCLEOTIDE SEQUENCE</scope>
</reference>
<dbReference type="InterPro" id="IPR015421">
    <property type="entry name" value="PyrdxlP-dep_Trfase_major"/>
</dbReference>
<evidence type="ECO:0000256" key="3">
    <source>
        <dbReference type="ARBA" id="ARBA00022898"/>
    </source>
</evidence>
<comment type="similarity">
    <text evidence="2">Belongs to the threonine aldolase family.</text>
</comment>
<evidence type="ECO:0000256" key="4">
    <source>
        <dbReference type="SAM" id="SignalP"/>
    </source>
</evidence>
<dbReference type="Pfam" id="PF01212">
    <property type="entry name" value="Beta_elim_lyase"/>
    <property type="match status" value="1"/>
</dbReference>
<evidence type="ECO:0000256" key="2">
    <source>
        <dbReference type="ARBA" id="ARBA00006966"/>
    </source>
</evidence>
<accession>A0AAD2CS68</accession>
<dbReference type="GO" id="GO:0008732">
    <property type="term" value="F:L-allo-threonine aldolase activity"/>
    <property type="evidence" value="ECO:0007669"/>
    <property type="project" value="TreeGrafter"/>
</dbReference>
<keyword evidence="3" id="KW-0663">Pyridoxal phosphate</keyword>
<dbReference type="GO" id="GO:0006545">
    <property type="term" value="P:glycine biosynthetic process"/>
    <property type="evidence" value="ECO:0007669"/>
    <property type="project" value="TreeGrafter"/>
</dbReference>
<feature type="domain" description="Aromatic amino acid beta-eliminating lyase/threonine aldolase" evidence="5">
    <location>
        <begin position="61"/>
        <end position="262"/>
    </location>
</feature>
<gene>
    <name evidence="6" type="ORF">CYCCA115_LOCUS8181</name>
</gene>
<dbReference type="EMBL" id="CAKOGP040001112">
    <property type="protein sequence ID" value="CAJ1942908.1"/>
    <property type="molecule type" value="Genomic_DNA"/>
</dbReference>
<sequence>MFLLKLLLCLLLPTNANTIRLQTPHPLLSPSESMHQIATECDKLDVGTPDLYGDFHLENSFLRQFEADLAEEFGKEDAVFLPSGVMAQQIALLVHSKEKKKTSFLCHKTSHLLIHEKEGYSELCGLHAVDLPLTEQKMGISGPPLLYDHLLEAELDDICTLIIELPHRELGGKLTPWSDIMQMQHLMKEKDISFHCDGARIFEASVGYKKSVRELASPFESIYFSFYKGLASPYGGAMLMGTNSFCEEARIWLRRFGGNLYSLLPYIVAGKAGYLKYVKDQSHPTLSFGDKHQKLLRITDSIQKKGFETVGCFEPEVPEVNMVHCFLRLSSKDCIGIRDEIEDKSGVSIFHRISELKEGDKGWDEGYRCKFELYMGQANGSIEDEIWVNTWSDFIHLASDKK</sequence>
<organism evidence="6 7">
    <name type="scientific">Cylindrotheca closterium</name>
    <dbReference type="NCBI Taxonomy" id="2856"/>
    <lineage>
        <taxon>Eukaryota</taxon>
        <taxon>Sar</taxon>
        <taxon>Stramenopiles</taxon>
        <taxon>Ochrophyta</taxon>
        <taxon>Bacillariophyta</taxon>
        <taxon>Bacillariophyceae</taxon>
        <taxon>Bacillariophycidae</taxon>
        <taxon>Bacillariales</taxon>
        <taxon>Bacillariaceae</taxon>
        <taxon>Cylindrotheca</taxon>
    </lineage>
</organism>
<name>A0AAD2CS68_9STRA</name>
<dbReference type="AlphaFoldDB" id="A0AAD2CS68"/>
<feature type="signal peptide" evidence="4">
    <location>
        <begin position="1"/>
        <end position="16"/>
    </location>
</feature>
<comment type="cofactor">
    <cofactor evidence="1">
        <name>pyridoxal 5'-phosphate</name>
        <dbReference type="ChEBI" id="CHEBI:597326"/>
    </cofactor>
</comment>
<dbReference type="PANTHER" id="PTHR48097">
    <property type="entry name" value="L-THREONINE ALDOLASE-RELATED"/>
    <property type="match status" value="1"/>
</dbReference>
<dbReference type="PANTHER" id="PTHR48097:SF9">
    <property type="entry name" value="L-THREONINE ALDOLASE"/>
    <property type="match status" value="1"/>
</dbReference>
<dbReference type="GO" id="GO:0005829">
    <property type="term" value="C:cytosol"/>
    <property type="evidence" value="ECO:0007669"/>
    <property type="project" value="TreeGrafter"/>
</dbReference>
<comment type="caution">
    <text evidence="6">The sequence shown here is derived from an EMBL/GenBank/DDBJ whole genome shotgun (WGS) entry which is preliminary data.</text>
</comment>
<protein>
    <recommendedName>
        <fullName evidence="5">Aromatic amino acid beta-eliminating lyase/threonine aldolase domain-containing protein</fullName>
    </recommendedName>
</protein>
<evidence type="ECO:0000256" key="1">
    <source>
        <dbReference type="ARBA" id="ARBA00001933"/>
    </source>
</evidence>
<dbReference type="InterPro" id="IPR001597">
    <property type="entry name" value="ArAA_b-elim_lyase/Thr_aldolase"/>
</dbReference>
<dbReference type="GO" id="GO:0006567">
    <property type="term" value="P:L-threonine catabolic process"/>
    <property type="evidence" value="ECO:0007669"/>
    <property type="project" value="TreeGrafter"/>
</dbReference>
<dbReference type="InterPro" id="IPR015424">
    <property type="entry name" value="PyrdxlP-dep_Trfase"/>
</dbReference>
<keyword evidence="4" id="KW-0732">Signal</keyword>
<feature type="chain" id="PRO_5042139010" description="Aromatic amino acid beta-eliminating lyase/threonine aldolase domain-containing protein" evidence="4">
    <location>
        <begin position="17"/>
        <end position="402"/>
    </location>
</feature>
<keyword evidence="7" id="KW-1185">Reference proteome</keyword>
<evidence type="ECO:0000259" key="5">
    <source>
        <dbReference type="Pfam" id="PF01212"/>
    </source>
</evidence>
<dbReference type="Proteomes" id="UP001295423">
    <property type="component" value="Unassembled WGS sequence"/>
</dbReference>
<evidence type="ECO:0000313" key="7">
    <source>
        <dbReference type="Proteomes" id="UP001295423"/>
    </source>
</evidence>
<dbReference type="InterPro" id="IPR015422">
    <property type="entry name" value="PyrdxlP-dep_Trfase_small"/>
</dbReference>
<evidence type="ECO:0000313" key="6">
    <source>
        <dbReference type="EMBL" id="CAJ1942908.1"/>
    </source>
</evidence>
<proteinExistence type="inferred from homology"/>
<dbReference type="SUPFAM" id="SSF53383">
    <property type="entry name" value="PLP-dependent transferases"/>
    <property type="match status" value="1"/>
</dbReference>